<evidence type="ECO:0000313" key="5">
    <source>
        <dbReference type="Proteomes" id="UP001596312"/>
    </source>
</evidence>
<organism evidence="4 5">
    <name type="scientific">Halalkalicoccus tibetensis</name>
    <dbReference type="NCBI Taxonomy" id="175632"/>
    <lineage>
        <taxon>Archaea</taxon>
        <taxon>Methanobacteriati</taxon>
        <taxon>Methanobacteriota</taxon>
        <taxon>Stenosarchaea group</taxon>
        <taxon>Halobacteria</taxon>
        <taxon>Halobacteriales</taxon>
        <taxon>Halococcaceae</taxon>
        <taxon>Halalkalicoccus</taxon>
    </lineage>
</organism>
<name>A0ABD5V6D9_9EURY</name>
<keyword evidence="1" id="KW-1133">Transmembrane helix</keyword>
<proteinExistence type="predicted"/>
<evidence type="ECO:0000259" key="2">
    <source>
        <dbReference type="Pfam" id="PF01926"/>
    </source>
</evidence>
<dbReference type="InterPro" id="IPR011642">
    <property type="entry name" value="Gate_dom"/>
</dbReference>
<feature type="transmembrane region" description="Helical" evidence="1">
    <location>
        <begin position="195"/>
        <end position="219"/>
    </location>
</feature>
<dbReference type="PANTHER" id="PTHR43185:SF1">
    <property type="entry name" value="FE(2+) TRANSPORTER FEOB"/>
    <property type="match status" value="1"/>
</dbReference>
<gene>
    <name evidence="4" type="ORF">ACFQGH_14640</name>
</gene>
<feature type="transmembrane region" description="Helical" evidence="1">
    <location>
        <begin position="225"/>
        <end position="246"/>
    </location>
</feature>
<keyword evidence="1" id="KW-0812">Transmembrane</keyword>
<feature type="transmembrane region" description="Helical" evidence="1">
    <location>
        <begin position="415"/>
        <end position="433"/>
    </location>
</feature>
<protein>
    <submittedName>
        <fullName evidence="4">Nucleoside recognition domain-containing protein</fullName>
    </submittedName>
</protein>
<dbReference type="Gene3D" id="3.40.50.300">
    <property type="entry name" value="P-loop containing nucleotide triphosphate hydrolases"/>
    <property type="match status" value="1"/>
</dbReference>
<comment type="caution">
    <text evidence="4">The sequence shown here is derived from an EMBL/GenBank/DDBJ whole genome shotgun (WGS) entry which is preliminary data.</text>
</comment>
<feature type="domain" description="Nucleoside transporter/FeoB GTPase Gate" evidence="3">
    <location>
        <begin position="417"/>
        <end position="516"/>
    </location>
</feature>
<feature type="domain" description="Nucleoside transporter/FeoB GTPase Gate" evidence="3">
    <location>
        <begin position="260"/>
        <end position="352"/>
    </location>
</feature>
<dbReference type="Pfam" id="PF01926">
    <property type="entry name" value="MMR_HSR1"/>
    <property type="match status" value="1"/>
</dbReference>
<reference evidence="4 5" key="1">
    <citation type="journal article" date="2019" name="Int. J. Syst. Evol. Microbiol.">
        <title>The Global Catalogue of Microorganisms (GCM) 10K type strain sequencing project: providing services to taxonomists for standard genome sequencing and annotation.</title>
        <authorList>
            <consortium name="The Broad Institute Genomics Platform"/>
            <consortium name="The Broad Institute Genome Sequencing Center for Infectious Disease"/>
            <person name="Wu L."/>
            <person name="Ma J."/>
        </authorList>
    </citation>
    <scope>NUCLEOTIDE SEQUENCE [LARGE SCALE GENOMIC DNA]</scope>
    <source>
        <strain evidence="4 5">CGMCC 1.3240</strain>
    </source>
</reference>
<dbReference type="InterPro" id="IPR027417">
    <property type="entry name" value="P-loop_NTPase"/>
</dbReference>
<dbReference type="EMBL" id="JBHSXQ010000004">
    <property type="protein sequence ID" value="MFC6906431.1"/>
    <property type="molecule type" value="Genomic_DNA"/>
</dbReference>
<feature type="transmembrane region" description="Helical" evidence="1">
    <location>
        <begin position="258"/>
        <end position="278"/>
    </location>
</feature>
<dbReference type="InterPro" id="IPR050860">
    <property type="entry name" value="FeoB_GTPase"/>
</dbReference>
<dbReference type="SUPFAM" id="SSF52540">
    <property type="entry name" value="P-loop containing nucleoside triphosphate hydrolases"/>
    <property type="match status" value="1"/>
</dbReference>
<dbReference type="AlphaFoldDB" id="A0ABD5V6D9"/>
<evidence type="ECO:0000313" key="4">
    <source>
        <dbReference type="EMBL" id="MFC6906431.1"/>
    </source>
</evidence>
<dbReference type="RefSeq" id="WP_340605001.1">
    <property type="nucleotide sequence ID" value="NZ_JBBMXV010000004.1"/>
</dbReference>
<feature type="domain" description="G" evidence="2">
    <location>
        <begin position="6"/>
        <end position="94"/>
    </location>
</feature>
<sequence length="548" mass="55731">MGGETVVAVGAESVGKSTLVGALTGGAPKSGNVGGTTTAAERYEGNGLTVVDTPGVVLSGDLDSAGETLDALDEADAVLLVVSAPDLDDQLARLLPLVAGRRGAVAVTFWDKVGDEAAGREALAELEEETGVPFVPVDARELDDPALATDGGAPCGELRTALSNPTELPGGVRTRIGWGIEPPERVFERPIAGPLVALALLLLPAALAVAFANTAAGWLDPVVEAAFAPAVAAAEGLPSPLAAVLAGRFGLLSMGPFLLVWAGPTVVLFAFVLGAYTASGLANRVTLALHPLTRRVGLTGRDLVRVVMGFGCNVPAVTNTRGCSACTRCTTISAISFGAACSYQLPATLAVFAAAGMPWLVGPYLLVLAVSTLAYVRLIAPAAARHAEPLSDRAFLQWPTRRGLWREARGTLSSFARTAMPVFVAITLVASALDHGGVLERVGSALEPAMALFGLPGEAAVLVVFSSVRKDGIALFAAEGVAASLTPVEVLTAVYLAGVLLPCLVTALTVAREVSARFVAGMLARQAAAACAFAAAIAHGGALLLDLL</sequence>
<dbReference type="Proteomes" id="UP001596312">
    <property type="component" value="Unassembled WGS sequence"/>
</dbReference>
<keyword evidence="1" id="KW-0472">Membrane</keyword>
<accession>A0ABD5V6D9</accession>
<feature type="transmembrane region" description="Helical" evidence="1">
    <location>
        <begin position="352"/>
        <end position="376"/>
    </location>
</feature>
<evidence type="ECO:0000256" key="1">
    <source>
        <dbReference type="SAM" id="Phobius"/>
    </source>
</evidence>
<keyword evidence="5" id="KW-1185">Reference proteome</keyword>
<dbReference type="InterPro" id="IPR006073">
    <property type="entry name" value="GTP-bd"/>
</dbReference>
<feature type="transmembrane region" description="Helical" evidence="1">
    <location>
        <begin position="494"/>
        <end position="511"/>
    </location>
</feature>
<evidence type="ECO:0000259" key="3">
    <source>
        <dbReference type="Pfam" id="PF07670"/>
    </source>
</evidence>
<dbReference type="PANTHER" id="PTHR43185">
    <property type="entry name" value="FERROUS IRON TRANSPORT PROTEIN B"/>
    <property type="match status" value="1"/>
</dbReference>
<feature type="transmembrane region" description="Helical" evidence="1">
    <location>
        <begin position="523"/>
        <end position="545"/>
    </location>
</feature>
<dbReference type="Pfam" id="PF07670">
    <property type="entry name" value="Gate"/>
    <property type="match status" value="2"/>
</dbReference>